<dbReference type="SUPFAM" id="SSF63748">
    <property type="entry name" value="Tudor/PWWP/MBT"/>
    <property type="match status" value="1"/>
</dbReference>
<dbReference type="PANTHER" id="PTHR16442">
    <property type="entry name" value="RING FINGER PROTEIN 17"/>
    <property type="match status" value="1"/>
</dbReference>
<dbReference type="Proteomes" id="UP001295444">
    <property type="component" value="Chromosome 01"/>
</dbReference>
<dbReference type="SMART" id="SM00333">
    <property type="entry name" value="TUDOR"/>
    <property type="match status" value="1"/>
</dbReference>
<dbReference type="AlphaFoldDB" id="A0AAD1VP64"/>
<organism evidence="2 3">
    <name type="scientific">Pelobates cultripes</name>
    <name type="common">Western spadefoot toad</name>
    <dbReference type="NCBI Taxonomy" id="61616"/>
    <lineage>
        <taxon>Eukaryota</taxon>
        <taxon>Metazoa</taxon>
        <taxon>Chordata</taxon>
        <taxon>Craniata</taxon>
        <taxon>Vertebrata</taxon>
        <taxon>Euteleostomi</taxon>
        <taxon>Amphibia</taxon>
        <taxon>Batrachia</taxon>
        <taxon>Anura</taxon>
        <taxon>Pelobatoidea</taxon>
        <taxon>Pelobatidae</taxon>
        <taxon>Pelobates</taxon>
    </lineage>
</organism>
<dbReference type="Gene3D" id="2.30.30.140">
    <property type="match status" value="1"/>
</dbReference>
<dbReference type="FunFam" id="2.30.30.140:FF:000018">
    <property type="entry name" value="Serine/threonine-protein kinase 31"/>
    <property type="match status" value="1"/>
</dbReference>
<evidence type="ECO:0000259" key="1">
    <source>
        <dbReference type="PROSITE" id="PS50304"/>
    </source>
</evidence>
<name>A0AAD1VP64_PELCU</name>
<feature type="domain" description="Tudor" evidence="1">
    <location>
        <begin position="34"/>
        <end position="92"/>
    </location>
</feature>
<dbReference type="InterPro" id="IPR002999">
    <property type="entry name" value="Tudor"/>
</dbReference>
<dbReference type="Pfam" id="PF00567">
    <property type="entry name" value="TUDOR"/>
    <property type="match status" value="1"/>
</dbReference>
<reference evidence="2" key="1">
    <citation type="submission" date="2022-03" db="EMBL/GenBank/DDBJ databases">
        <authorList>
            <person name="Alioto T."/>
            <person name="Alioto T."/>
            <person name="Gomez Garrido J."/>
        </authorList>
    </citation>
    <scope>NUCLEOTIDE SEQUENCE</scope>
</reference>
<proteinExistence type="predicted"/>
<dbReference type="PROSITE" id="PS50304">
    <property type="entry name" value="TUDOR"/>
    <property type="match status" value="1"/>
</dbReference>
<gene>
    <name evidence="2" type="ORF">PECUL_23A007513</name>
</gene>
<protein>
    <recommendedName>
        <fullName evidence="1">Tudor domain-containing protein</fullName>
    </recommendedName>
</protein>
<evidence type="ECO:0000313" key="3">
    <source>
        <dbReference type="Proteomes" id="UP001295444"/>
    </source>
</evidence>
<keyword evidence="3" id="KW-1185">Reference proteome</keyword>
<accession>A0AAD1VP64</accession>
<dbReference type="EMBL" id="OW240912">
    <property type="protein sequence ID" value="CAH2225288.1"/>
    <property type="molecule type" value="Genomic_DNA"/>
</dbReference>
<evidence type="ECO:0000313" key="2">
    <source>
        <dbReference type="EMBL" id="CAH2225288.1"/>
    </source>
</evidence>
<sequence>MADKLSSSQYLSIVKKIQEVVCNKQESGSFGVICPVKGQQCIAQYEDEDWYRAEVVGIPNLQEVEVKFVDFGNIAKVNMRKIRRIEEELLRFPCQVNDLVLLNSQAIMVIACLIIVVETQDESQPRGKSIK</sequence>
<dbReference type="PANTHER" id="PTHR16442:SF1">
    <property type="entry name" value="RING FINGER PROTEIN 17"/>
    <property type="match status" value="1"/>
</dbReference>